<sequence>MLVELALIAMLISMVMVLKMAWKWFGSLRTAFIIMLIVGKVWAGMLWAFGIDRPLFTLVVYNKLKGVTSYVTIYATQMVFISFLVTLLATLAWPYIESYLPEPIRRLEVIRR</sequence>
<accession>A0A1S5Y2W6</accession>
<feature type="transmembrane region" description="Helical" evidence="1">
    <location>
        <begin position="6"/>
        <end position="25"/>
    </location>
</feature>
<name>A0A1S5Y2W6_9VIRU</name>
<feature type="transmembrane region" description="Helical" evidence="1">
    <location>
        <begin position="71"/>
        <end position="96"/>
    </location>
</feature>
<reference evidence="2" key="1">
    <citation type="journal article" date="2017" name="MBio">
        <title>Viruses in the Oceanic Basement.</title>
        <authorList>
            <person name="Nigro O.D."/>
            <person name="Jungbluth S.P."/>
            <person name="Steward G.F."/>
            <person name="Rappe M.S."/>
        </authorList>
    </citation>
    <scope>NUCLEOTIDE SEQUENCE</scope>
    <source>
        <strain evidence="2">JdFRA1000001</strain>
    </source>
</reference>
<evidence type="ECO:0000313" key="2">
    <source>
        <dbReference type="EMBL" id="AQQ75451.1"/>
    </source>
</evidence>
<feature type="transmembrane region" description="Helical" evidence="1">
    <location>
        <begin position="32"/>
        <end position="51"/>
    </location>
</feature>
<proteinExistence type="predicted"/>
<gene>
    <name evidence="2" type="ORF">JdFRA1000001_18c</name>
</gene>
<evidence type="ECO:0000256" key="1">
    <source>
        <dbReference type="SAM" id="Phobius"/>
    </source>
</evidence>
<protein>
    <submittedName>
        <fullName evidence="2">Uncharacterized protein</fullName>
    </submittedName>
</protein>
<keyword evidence="1" id="KW-1133">Transmembrane helix</keyword>
<keyword evidence="1" id="KW-0472">Membrane</keyword>
<keyword evidence="1" id="KW-0812">Transmembrane</keyword>
<organism evidence="2">
    <name type="scientific">uncultured archaeal virus</name>
    <dbReference type="NCBI Taxonomy" id="1960247"/>
    <lineage>
        <taxon>Viruses</taxon>
        <taxon>environmental samples</taxon>
    </lineage>
</organism>
<dbReference type="EMBL" id="KY229234">
    <property type="protein sequence ID" value="AQQ75451.1"/>
    <property type="molecule type" value="Genomic_DNA"/>
</dbReference>